<name>A0A1W2AWV9_9FIRM</name>
<proteinExistence type="predicted"/>
<feature type="chain" id="PRO_5013139693" evidence="1">
    <location>
        <begin position="33"/>
        <end position="618"/>
    </location>
</feature>
<reference evidence="2 3" key="1">
    <citation type="submission" date="2017-04" db="EMBL/GenBank/DDBJ databases">
        <authorList>
            <person name="Afonso C.L."/>
            <person name="Miller P.J."/>
            <person name="Scott M.A."/>
            <person name="Spackman E."/>
            <person name="Goraichik I."/>
            <person name="Dimitrov K.M."/>
            <person name="Suarez D.L."/>
            <person name="Swayne D.E."/>
        </authorList>
    </citation>
    <scope>NUCLEOTIDE SEQUENCE [LARGE SCALE GENOMIC DNA]</scope>
    <source>
        <strain evidence="2 3">DSM 12816</strain>
    </source>
</reference>
<organism evidence="2 3">
    <name type="scientific">Papillibacter cinnamivorans DSM 12816</name>
    <dbReference type="NCBI Taxonomy" id="1122930"/>
    <lineage>
        <taxon>Bacteria</taxon>
        <taxon>Bacillati</taxon>
        <taxon>Bacillota</taxon>
        <taxon>Clostridia</taxon>
        <taxon>Eubacteriales</taxon>
        <taxon>Oscillospiraceae</taxon>
        <taxon>Papillibacter</taxon>
    </lineage>
</organism>
<dbReference type="InterPro" id="IPR013783">
    <property type="entry name" value="Ig-like_fold"/>
</dbReference>
<dbReference type="Pfam" id="PF18889">
    <property type="entry name" value="Beta_helix_3"/>
    <property type="match status" value="3"/>
</dbReference>
<protein>
    <submittedName>
        <fullName evidence="2">Putative Ig domain-containing protein</fullName>
    </submittedName>
</protein>
<dbReference type="Proteomes" id="UP000192790">
    <property type="component" value="Unassembled WGS sequence"/>
</dbReference>
<dbReference type="InterPro" id="IPR015919">
    <property type="entry name" value="Cadherin-like_sf"/>
</dbReference>
<dbReference type="GO" id="GO:0016020">
    <property type="term" value="C:membrane"/>
    <property type="evidence" value="ECO:0007669"/>
    <property type="project" value="InterPro"/>
</dbReference>
<dbReference type="RefSeq" id="WP_084234680.1">
    <property type="nucleotide sequence ID" value="NZ_FWXW01000004.1"/>
</dbReference>
<dbReference type="Gene3D" id="2.60.40.10">
    <property type="entry name" value="Immunoglobulins"/>
    <property type="match status" value="1"/>
</dbReference>
<keyword evidence="1" id="KW-0732">Signal</keyword>
<sequence>MKRLNSKKLLSMLLTAALVLSLLPGLSLPAMAVSHTYYIDYGFITISQDASDASYLDVTYSATLGAVSSMDIIPSSDEIVITQTDSSTATANVITVSSGTVRITLQQVNISTIPHSCISIISGAAVELTLSGANQLYALGNDTGIQVPSGASAIIDKKTSDTSDTLTVQGGFNSAGIGGGVKGSGGTITINGGTVTARTYGLGAGIGGAYEGSGGTITINGGCVYAEGGKGGGAGIGGGVKGSGGTVKISGSAKVTAIGNTTLDYFEDEYYYESGAGIGGGDSGAGGTVIISGGTVVATGGTYGASDIGKGANVSGDGDLYISGGSVNADFSGTVYQTSAKETAVYKTVVSGLHVSTDMTCAYNGGAEFSCATDSNGYLYLWLPEGNGTVYAYNDGSYCKAAGTIDTSNSNTLIAVCISISTASLPVGVAYIDYSETLVATGGSGTFSWSTSSALPSGITLSTDGVLSGKPVNSSAGSYSVIVTVTDASDPSLTATKTFTLTIQEHCGNGAYLIASDGDGAYIGSYTGSGIPTLTVNSGVTGFKYVRVNITTDTGHAGAETCVFVQIRNDQQIAFCFLTADFDIVSTAGAGFNVRPGDVIEVYIVDSLSNSGGSPTIL</sequence>
<keyword evidence="3" id="KW-1185">Reference proteome</keyword>
<evidence type="ECO:0000313" key="3">
    <source>
        <dbReference type="Proteomes" id="UP000192790"/>
    </source>
</evidence>
<gene>
    <name evidence="2" type="ORF">SAMN02745168_2013</name>
</gene>
<dbReference type="OrthoDB" id="9809781at2"/>
<dbReference type="GO" id="GO:0005509">
    <property type="term" value="F:calcium ion binding"/>
    <property type="evidence" value="ECO:0007669"/>
    <property type="project" value="InterPro"/>
</dbReference>
<dbReference type="EMBL" id="FWXW01000004">
    <property type="protein sequence ID" value="SMC65173.1"/>
    <property type="molecule type" value="Genomic_DNA"/>
</dbReference>
<dbReference type="AlphaFoldDB" id="A0A1W2AWV9"/>
<evidence type="ECO:0000313" key="2">
    <source>
        <dbReference type="EMBL" id="SMC65173.1"/>
    </source>
</evidence>
<accession>A0A1W2AWV9</accession>
<evidence type="ECO:0000256" key="1">
    <source>
        <dbReference type="SAM" id="SignalP"/>
    </source>
</evidence>
<dbReference type="STRING" id="1122930.SAMN02745168_2013"/>
<feature type="signal peptide" evidence="1">
    <location>
        <begin position="1"/>
        <end position="32"/>
    </location>
</feature>
<dbReference type="SUPFAM" id="SSF49313">
    <property type="entry name" value="Cadherin-like"/>
    <property type="match status" value="1"/>
</dbReference>
<dbReference type="Pfam" id="PF05345">
    <property type="entry name" value="He_PIG"/>
    <property type="match status" value="1"/>
</dbReference>